<dbReference type="Gene3D" id="1.10.220.60">
    <property type="entry name" value="GRIP domain"/>
    <property type="match status" value="1"/>
</dbReference>
<evidence type="ECO:0000256" key="1">
    <source>
        <dbReference type="ARBA" id="ARBA00004496"/>
    </source>
</evidence>
<feature type="compositionally biased region" description="Polar residues" evidence="6">
    <location>
        <begin position="1620"/>
        <end position="1629"/>
    </location>
</feature>
<dbReference type="Pfam" id="PF16704">
    <property type="entry name" value="Rab_bind"/>
    <property type="match status" value="1"/>
</dbReference>
<dbReference type="InterPro" id="IPR032023">
    <property type="entry name" value="GCC2_Rab_bind"/>
</dbReference>
<keyword evidence="3" id="KW-0597">Phosphoprotein</keyword>
<comment type="subcellular location">
    <subcellularLocation>
        <location evidence="1">Cytoplasm</location>
    </subcellularLocation>
</comment>
<feature type="coiled-coil region" evidence="5">
    <location>
        <begin position="318"/>
        <end position="377"/>
    </location>
</feature>
<keyword evidence="2" id="KW-0963">Cytoplasm</keyword>
<name>A0A8J5ZZ04_GALPY</name>
<protein>
    <submittedName>
        <fullName evidence="8">GRIP and coiled-coil domain-containing protein 2</fullName>
    </submittedName>
</protein>
<dbReference type="GO" id="GO:0005794">
    <property type="term" value="C:Golgi apparatus"/>
    <property type="evidence" value="ECO:0007669"/>
    <property type="project" value="TreeGrafter"/>
</dbReference>
<accession>A0A8J5ZZ04</accession>
<proteinExistence type="predicted"/>
<feature type="region of interest" description="Disordered" evidence="6">
    <location>
        <begin position="1"/>
        <end position="77"/>
    </location>
</feature>
<gene>
    <name evidence="8" type="ORF">J0S82_008927</name>
</gene>
<feature type="coiled-coil region" evidence="5">
    <location>
        <begin position="894"/>
        <end position="1414"/>
    </location>
</feature>
<evidence type="ECO:0000256" key="4">
    <source>
        <dbReference type="ARBA" id="ARBA00023054"/>
    </source>
</evidence>
<feature type="region of interest" description="Disordered" evidence="6">
    <location>
        <begin position="1571"/>
        <end position="1629"/>
    </location>
</feature>
<feature type="compositionally biased region" description="Polar residues" evidence="6">
    <location>
        <begin position="1572"/>
        <end position="1587"/>
    </location>
</feature>
<dbReference type="SMART" id="SM00755">
    <property type="entry name" value="Grip"/>
    <property type="match status" value="1"/>
</dbReference>
<dbReference type="InterPro" id="IPR051841">
    <property type="entry name" value="MT-Golgi_org_protein"/>
</dbReference>
<dbReference type="FunFam" id="1.10.220.60:FF:000003">
    <property type="entry name" value="GRIP and coiled-coil domain-containing protein 2"/>
    <property type="match status" value="1"/>
</dbReference>
<organism evidence="8 9">
    <name type="scientific">Galemys pyrenaicus</name>
    <name type="common">Iberian desman</name>
    <name type="synonym">Pyrenean desman</name>
    <dbReference type="NCBI Taxonomy" id="202257"/>
    <lineage>
        <taxon>Eukaryota</taxon>
        <taxon>Metazoa</taxon>
        <taxon>Chordata</taxon>
        <taxon>Craniata</taxon>
        <taxon>Vertebrata</taxon>
        <taxon>Euteleostomi</taxon>
        <taxon>Mammalia</taxon>
        <taxon>Eutheria</taxon>
        <taxon>Laurasiatheria</taxon>
        <taxon>Eulipotyphla</taxon>
        <taxon>Talpidae</taxon>
        <taxon>Galemys</taxon>
    </lineage>
</organism>
<dbReference type="PANTHER" id="PTHR18902">
    <property type="entry name" value="NUCLEAR MITOTIC APPARATUS PROTEIN 1-RELATED"/>
    <property type="match status" value="1"/>
</dbReference>
<dbReference type="PROSITE" id="PS50913">
    <property type="entry name" value="GRIP"/>
    <property type="match status" value="1"/>
</dbReference>
<feature type="coiled-coil region" evidence="5">
    <location>
        <begin position="132"/>
        <end position="274"/>
    </location>
</feature>
<evidence type="ECO:0000313" key="8">
    <source>
        <dbReference type="EMBL" id="KAG8512369.1"/>
    </source>
</evidence>
<feature type="coiled-coil region" evidence="5">
    <location>
        <begin position="668"/>
        <end position="837"/>
    </location>
</feature>
<evidence type="ECO:0000256" key="6">
    <source>
        <dbReference type="SAM" id="MobiDB-lite"/>
    </source>
</evidence>
<feature type="coiled-coil region" evidence="5">
    <location>
        <begin position="420"/>
        <end position="447"/>
    </location>
</feature>
<feature type="coiled-coil region" evidence="5">
    <location>
        <begin position="487"/>
        <end position="643"/>
    </location>
</feature>
<evidence type="ECO:0000256" key="3">
    <source>
        <dbReference type="ARBA" id="ARBA00022553"/>
    </source>
</evidence>
<dbReference type="Pfam" id="PF01465">
    <property type="entry name" value="GRIP"/>
    <property type="match status" value="1"/>
</dbReference>
<dbReference type="Proteomes" id="UP000700334">
    <property type="component" value="Unassembled WGS sequence"/>
</dbReference>
<sequence length="1779" mass="206457">MLPSRSHGDARVGGQAERVTFDPLPSTSEAPPTEVRRPGREAAGPLGRPGAMEVQRRGGARRGGGRGGSGPPRSAVLRRGFGLTADPTWCWADSPLRPAAPRCRDGVASPAPAGTGKSKLETLPKEDLIKFAKKQMMLIQKAKSRCAELEKEIEEFKSKPAPGGTDDVIKALSERLDAILLEKAETEQQCLSLKKENIKMKQEVENSVTKIEDLHKEFEESQRNYMKEMENLKNELVALHIRHSEDKASLQKELEEAKEKQLELSKQLKFQNDSEDNVEKLQKEIQEIRPAFEEQILCMQKQFDASINEKEQEITSLQEVIKANSQHYQEDINNLQEELLQLKATHQEEVKELMSQIEASTKEHEVEVNNVNKLKENLVKPCEISEKKCESELENLGQVSNANQENQLHSSLLQEDTFVGQVVNEKVKHLEDTLKELESQHSILKDELTYMNNLKLKLEIDAQNIKDEYFHEREELEFKINELLLVKEEQSCVIEKLKSELEDSSKQFCYTVEQHNKDVQSLKEAHEKEISELNEALMSGSEKEKLTLMFDIQGLKEQCENLQQEKQEAILNYESLREIMEILQAELGESAGKISQEFESMKQQQASDVNELQQRLRTAFNEKDALVETVNHLQRENEKLLAQQEFVPELENTIKDLQEKNEVYLVSLNQRDTMLQELEAKISSLTEEKDDFISKIKSSHEEMDNFHKKYEREERLIIELREKVEQTTQYNCELEQKVNELKRRLEETLTEKDQNNQKLEKLMDQLKTLSESQESLSSEVKSLYEENNRLNSEKNQMSKDLEALLSQKENCMLKEQISELEKKLELTIEERDNLSKLFENEQVQKLFVKTQLYGFLKQMESKLSEENEEQSVADVLQAVGESLAKIQEEKLNLTFQYDERMRELERDIRCLQEENVVQCEDLRSLLRDYEQEKILLKKELEETLSEKEALQSDLLEMKNTNEKTRLENKNLLIQVEEISQKSCSKNEINNENEKSCRKEFENVRQLLEQKESELQDMRAELKLLKDSIEKSPIENDQPSSVKELEEKIAYLEKESKEKEEKINKIKLVAVKAKKELDSSRKESQTLREELESVQSEKDQLSISMRDLIQGAESYKNLLIEYDKQLEELDVEKERANNFERYVEELTRQLKNSTTQCEKLKSDNEDLLARVETLQSNAKLLEVQILEVQRAKAMTDKELESEKLQKEQKIKEHALSVSEFEELQQQLQKEKKQLQKTMQELELVRKDAQQTTLMNMEIADYERLMKELNQKLTNKNSKIEDLEQEIKIQKQKQETLQEEMTSLQSSVQQYEEKNTKIKQLLVKTKKDLADSKQAETDHLILQASLKGELEASQQQIEVYKIQLAEITSEKHKVHENLKNSVDQHQRTLGMYQQKVAALQEECRVAKAEQAAVTSEFESYKVRVHNVLKQQKNKSVSQAETEGAKQEREYLEMLIDQLKIKLQDTQSNLHINVAELQTLQSEHDTLLERHNKMLQETVSKEAELREKLCSVQSENMMLKSEHAQSMNDLKSQNEALRNNFRDQVRHLQEEHRKTMETLQQQLTKMEAQLFQLKSEPTTRNPASSHLSSKTLRERRNTDLPLLDMHTITREEGEGMETTDTESVSSTGTHTQSLEQLLNSETKLETPPLWHAEFTKEELVQKLSSTTKSADHLSGLLRETEATNAILMEQIKLLKSEIRRLERNQEREKSVANLEYLKNVLLQFIFLKPGSERERLLPVIDTMLQLNPEEKGKLAAIAQGEEENASRSSGWASYLHSWSGLR</sequence>
<evidence type="ECO:0000256" key="2">
    <source>
        <dbReference type="ARBA" id="ARBA00022490"/>
    </source>
</evidence>
<comment type="caution">
    <text evidence="8">The sequence shown here is derived from an EMBL/GenBank/DDBJ whole genome shotgun (WGS) entry which is preliminary data.</text>
</comment>
<dbReference type="OrthoDB" id="1926336at2759"/>
<feature type="coiled-coil region" evidence="5">
    <location>
        <begin position="1674"/>
        <end position="1708"/>
    </location>
</feature>
<reference evidence="8" key="1">
    <citation type="journal article" date="2021" name="Evol. Appl.">
        <title>The genome of the Pyrenean desman and the effects of bottlenecks and inbreeding on the genomic landscape of an endangered species.</title>
        <authorList>
            <person name="Escoda L."/>
            <person name="Castresana J."/>
        </authorList>
    </citation>
    <scope>NUCLEOTIDE SEQUENCE</scope>
    <source>
        <strain evidence="8">IBE-C5619</strain>
    </source>
</reference>
<keyword evidence="4 5" id="KW-0175">Coiled coil</keyword>
<dbReference type="GO" id="GO:0034499">
    <property type="term" value="P:late endosome to Golgi transport"/>
    <property type="evidence" value="ECO:0007669"/>
    <property type="project" value="TreeGrafter"/>
</dbReference>
<dbReference type="InterPro" id="IPR000237">
    <property type="entry name" value="GRIP_dom"/>
</dbReference>
<feature type="domain" description="GRIP" evidence="7">
    <location>
        <begin position="1704"/>
        <end position="1754"/>
    </location>
</feature>
<feature type="compositionally biased region" description="Basic and acidic residues" evidence="6">
    <location>
        <begin position="1"/>
        <end position="10"/>
    </location>
</feature>
<evidence type="ECO:0000259" key="7">
    <source>
        <dbReference type="PROSITE" id="PS50913"/>
    </source>
</evidence>
<evidence type="ECO:0000256" key="5">
    <source>
        <dbReference type="SAM" id="Coils"/>
    </source>
</evidence>
<dbReference type="EMBL" id="JAGFMF010011799">
    <property type="protein sequence ID" value="KAG8512369.1"/>
    <property type="molecule type" value="Genomic_DNA"/>
</dbReference>
<keyword evidence="9" id="KW-1185">Reference proteome</keyword>
<dbReference type="PANTHER" id="PTHR18902:SF25">
    <property type="entry name" value="GRIP AND COILED-COIL DOMAIN-CONTAINING PROTEIN 2"/>
    <property type="match status" value="1"/>
</dbReference>
<evidence type="ECO:0000313" key="9">
    <source>
        <dbReference type="Proteomes" id="UP000700334"/>
    </source>
</evidence>